<keyword evidence="6" id="KW-0695">RNA-directed DNA polymerase</keyword>
<keyword evidence="2" id="KW-0548">Nucleotidyltransferase</keyword>
<dbReference type="InterPro" id="IPR041373">
    <property type="entry name" value="RT_RNaseH"/>
</dbReference>
<reference evidence="8 9" key="1">
    <citation type="journal article" date="2015" name="Environ. Microbiol.">
        <title>Genome analyses suggest the presence of polyploidy and recent human-driven expansions in eight global populations of the honeybee pathogen Nosema ceranae.</title>
        <authorList>
            <person name="Pelin A."/>
            <person name="Selman M."/>
            <person name="Aris-Brosou S."/>
            <person name="Farinelli L."/>
            <person name="Corradi N."/>
        </authorList>
    </citation>
    <scope>NUCLEOTIDE SEQUENCE [LARGE SCALE GENOMIC DNA]</scope>
    <source>
        <strain evidence="8 9">PA08 1199</strain>
    </source>
</reference>
<accession>A0A0F9WA96</accession>
<dbReference type="GO" id="GO:0016787">
    <property type="term" value="F:hydrolase activity"/>
    <property type="evidence" value="ECO:0007669"/>
    <property type="project" value="UniProtKB-KW"/>
</dbReference>
<dbReference type="Proteomes" id="UP000034350">
    <property type="component" value="Unassembled WGS sequence"/>
</dbReference>
<evidence type="ECO:0000256" key="2">
    <source>
        <dbReference type="ARBA" id="ARBA00022695"/>
    </source>
</evidence>
<evidence type="ECO:0000256" key="3">
    <source>
        <dbReference type="ARBA" id="ARBA00022722"/>
    </source>
</evidence>
<dbReference type="InterPro" id="IPR043502">
    <property type="entry name" value="DNA/RNA_pol_sf"/>
</dbReference>
<proteinExistence type="predicted"/>
<evidence type="ECO:0000256" key="5">
    <source>
        <dbReference type="ARBA" id="ARBA00022801"/>
    </source>
</evidence>
<dbReference type="InterPro" id="IPR050951">
    <property type="entry name" value="Retrovirus_Pol_polyprotein"/>
</dbReference>
<protein>
    <submittedName>
        <fullName evidence="8">Pol polyprotein</fullName>
    </submittedName>
</protein>
<gene>
    <name evidence="8" type="ORF">AAJ76_2060002796</name>
</gene>
<comment type="caution">
    <text evidence="8">The sequence shown here is derived from an EMBL/GenBank/DDBJ whole genome shotgun (WGS) entry which is preliminary data.</text>
</comment>
<name>A0A0F9WA96_9MICR</name>
<dbReference type="Gene3D" id="3.10.20.370">
    <property type="match status" value="1"/>
</dbReference>
<keyword evidence="4" id="KW-0255">Endonuclease</keyword>
<dbReference type="AlphaFoldDB" id="A0A0F9WA96"/>
<dbReference type="GeneID" id="36319473"/>
<feature type="domain" description="Reverse transcriptase RNase H-like" evidence="7">
    <location>
        <begin position="8"/>
        <end position="90"/>
    </location>
</feature>
<dbReference type="OrthoDB" id="2194722at2759"/>
<dbReference type="Pfam" id="PF17917">
    <property type="entry name" value="RT_RNaseH"/>
    <property type="match status" value="1"/>
</dbReference>
<keyword evidence="5" id="KW-0378">Hydrolase</keyword>
<dbReference type="PANTHER" id="PTHR37984:SF5">
    <property type="entry name" value="PROTEIN NYNRIN-LIKE"/>
    <property type="match status" value="1"/>
</dbReference>
<dbReference type="VEuPathDB" id="MicrosporidiaDB:AAJ76_2060002796"/>
<dbReference type="PANTHER" id="PTHR37984">
    <property type="entry name" value="PROTEIN CBG26694"/>
    <property type="match status" value="1"/>
</dbReference>
<keyword evidence="1" id="KW-0808">Transferase</keyword>
<keyword evidence="3" id="KW-0540">Nuclease</keyword>
<dbReference type="RefSeq" id="XP_024329587.1">
    <property type="nucleotide sequence ID" value="XM_024474549.1"/>
</dbReference>
<evidence type="ECO:0000256" key="6">
    <source>
        <dbReference type="ARBA" id="ARBA00022918"/>
    </source>
</evidence>
<dbReference type="EMBL" id="JPQZ01000206">
    <property type="protein sequence ID" value="KKO73845.1"/>
    <property type="molecule type" value="Genomic_DNA"/>
</dbReference>
<evidence type="ECO:0000256" key="1">
    <source>
        <dbReference type="ARBA" id="ARBA00022679"/>
    </source>
</evidence>
<dbReference type="GO" id="GO:0004519">
    <property type="term" value="F:endonuclease activity"/>
    <property type="evidence" value="ECO:0007669"/>
    <property type="project" value="UniProtKB-KW"/>
</dbReference>
<organism evidence="8 9">
    <name type="scientific">Vairimorpha ceranae</name>
    <dbReference type="NCBI Taxonomy" id="40302"/>
    <lineage>
        <taxon>Eukaryota</taxon>
        <taxon>Fungi</taxon>
        <taxon>Fungi incertae sedis</taxon>
        <taxon>Microsporidia</taxon>
        <taxon>Nosematidae</taxon>
        <taxon>Vairimorpha</taxon>
    </lineage>
</organism>
<dbReference type="VEuPathDB" id="MicrosporidiaDB:G9O61_00g004240"/>
<sequence length="96" mass="11132">MTLKYPNLTKKFMLECDASNKGIGAVLYQEFGIIGHFNKKLNPTEMNYSIVEKEIFAIVRALIHFAELIRGYYVKIYTDSRNCTFLNGTLSNRMNR</sequence>
<evidence type="ECO:0000256" key="4">
    <source>
        <dbReference type="ARBA" id="ARBA00022759"/>
    </source>
</evidence>
<dbReference type="SUPFAM" id="SSF56672">
    <property type="entry name" value="DNA/RNA polymerases"/>
    <property type="match status" value="1"/>
</dbReference>
<evidence type="ECO:0000313" key="8">
    <source>
        <dbReference type="EMBL" id="KKO73845.1"/>
    </source>
</evidence>
<dbReference type="GO" id="GO:0003964">
    <property type="term" value="F:RNA-directed DNA polymerase activity"/>
    <property type="evidence" value="ECO:0007669"/>
    <property type="project" value="UniProtKB-KW"/>
</dbReference>
<evidence type="ECO:0000313" key="9">
    <source>
        <dbReference type="Proteomes" id="UP000034350"/>
    </source>
</evidence>
<keyword evidence="9" id="KW-1185">Reference proteome</keyword>
<evidence type="ECO:0000259" key="7">
    <source>
        <dbReference type="Pfam" id="PF17917"/>
    </source>
</evidence>